<dbReference type="RefSeq" id="WP_006448972.1">
    <property type="nucleotide sequence ID" value="NZ_CP018728.1"/>
</dbReference>
<accession>A0A0G8KMZ3</accession>
<gene>
    <name evidence="2" type="ORF">CFBP8129_40460</name>
</gene>
<name>A0A0G8KMZ3_9XANT</name>
<dbReference type="EMBL" id="LR828253">
    <property type="protein sequence ID" value="CAD0355574.1"/>
    <property type="molecule type" value="Genomic_DNA"/>
</dbReference>
<dbReference type="AlphaFoldDB" id="A0A0G8KMZ3"/>
<feature type="chain" id="PRO_5035991438" description="Secreted protein" evidence="1">
    <location>
        <begin position="31"/>
        <end position="226"/>
    </location>
</feature>
<organism evidence="2">
    <name type="scientific">Xanthomonas hortorum pv. gardneri</name>
    <dbReference type="NCBI Taxonomy" id="2754056"/>
    <lineage>
        <taxon>Bacteria</taxon>
        <taxon>Pseudomonadati</taxon>
        <taxon>Pseudomonadota</taxon>
        <taxon>Gammaproteobacteria</taxon>
        <taxon>Lysobacterales</taxon>
        <taxon>Lysobacteraceae</taxon>
        <taxon>Xanthomonas</taxon>
    </lineage>
</organism>
<evidence type="ECO:0000256" key="1">
    <source>
        <dbReference type="SAM" id="SignalP"/>
    </source>
</evidence>
<dbReference type="EMBL" id="LR828253">
    <property type="protein sequence ID" value="CAD0355568.1"/>
    <property type="molecule type" value="Genomic_DNA"/>
</dbReference>
<proteinExistence type="predicted"/>
<keyword evidence="1" id="KW-0732">Signal</keyword>
<dbReference type="GeneID" id="55513590"/>
<evidence type="ECO:0000313" key="2">
    <source>
        <dbReference type="EMBL" id="CAD0355574.1"/>
    </source>
</evidence>
<reference evidence="2" key="1">
    <citation type="submission" date="2020-07" db="EMBL/GenBank/DDBJ databases">
        <authorList>
            <person name="Pothier F. J."/>
        </authorList>
    </citation>
    <scope>NUCLEOTIDE SEQUENCE</scope>
    <source>
        <strain evidence="2">CFBP 8129</strain>
    </source>
</reference>
<evidence type="ECO:0008006" key="3">
    <source>
        <dbReference type="Google" id="ProtNLM"/>
    </source>
</evidence>
<dbReference type="STRING" id="90270.BI317_03000"/>
<protein>
    <recommendedName>
        <fullName evidence="3">Secreted protein</fullName>
    </recommendedName>
</protein>
<feature type="signal peptide" evidence="1">
    <location>
        <begin position="1"/>
        <end position="30"/>
    </location>
</feature>
<dbReference type="OrthoDB" id="5966355at2"/>
<sequence>MMPIHIRLALLAAAAAAVVATTIAAAPASAQDKPAAKKLYCWNQNGARVCSDTLPPEAVNQARDEFNVKSGMRSAEVQRAMSSDERAAAAASEQQRQADLAAEQMRQRTDQAMLMSYQSEDDLRRVFNERIAIVDNNIHTARFNVTSLREGLASMLRTAGDRELAGQAVADKLAGDIQQRHRELMAQLRLQTSFEQQRVALDGEIADILLRYRAMKEPPAGASPSG</sequence>